<dbReference type="Proteomes" id="UP000272400">
    <property type="component" value="Unassembled WGS sequence"/>
</dbReference>
<reference evidence="1 2" key="1">
    <citation type="submission" date="2018-11" db="EMBL/GenBank/DDBJ databases">
        <title>Sequencing the genomes of 1000 actinobacteria strains.</title>
        <authorList>
            <person name="Klenk H.-P."/>
        </authorList>
    </citation>
    <scope>NUCLEOTIDE SEQUENCE [LARGE SCALE GENOMIC DNA]</scope>
    <source>
        <strain evidence="1 2">DSM 44254</strain>
    </source>
</reference>
<proteinExistence type="predicted"/>
<accession>A0A3N1CMS8</accession>
<evidence type="ECO:0000313" key="2">
    <source>
        <dbReference type="Proteomes" id="UP000272400"/>
    </source>
</evidence>
<name>A0A3N1CMS8_9ACTN</name>
<sequence length="119" mass="13337">MIPNIDDLVRTVDDKIGEVPAADLVVSGGLTGGGSISSRPRRLERVETIAYYDDGTREEVTFVHPRCVELEYGMEEDFYDMSSIGSVYGEPIRMRQSMAVLRVEGYVGGYTSHRSGRWR</sequence>
<dbReference type="RefSeq" id="WP_123661620.1">
    <property type="nucleotide sequence ID" value="NZ_RJKE01000001.1"/>
</dbReference>
<dbReference type="AlphaFoldDB" id="A0A3N1CMS8"/>
<comment type="caution">
    <text evidence="1">The sequence shown here is derived from an EMBL/GenBank/DDBJ whole genome shotgun (WGS) entry which is preliminary data.</text>
</comment>
<organism evidence="1 2">
    <name type="scientific">Actinocorallia herbida</name>
    <dbReference type="NCBI Taxonomy" id="58109"/>
    <lineage>
        <taxon>Bacteria</taxon>
        <taxon>Bacillati</taxon>
        <taxon>Actinomycetota</taxon>
        <taxon>Actinomycetes</taxon>
        <taxon>Streptosporangiales</taxon>
        <taxon>Thermomonosporaceae</taxon>
        <taxon>Actinocorallia</taxon>
    </lineage>
</organism>
<keyword evidence="2" id="KW-1185">Reference proteome</keyword>
<evidence type="ECO:0000313" key="1">
    <source>
        <dbReference type="EMBL" id="ROO82612.1"/>
    </source>
</evidence>
<gene>
    <name evidence="1" type="ORF">EDD29_0093</name>
</gene>
<protein>
    <submittedName>
        <fullName evidence="1">Uncharacterized protein</fullName>
    </submittedName>
</protein>
<dbReference type="EMBL" id="RJKE01000001">
    <property type="protein sequence ID" value="ROO82612.1"/>
    <property type="molecule type" value="Genomic_DNA"/>
</dbReference>